<comment type="caution">
    <text evidence="1">The sequence shown here is derived from an EMBL/GenBank/DDBJ whole genome shotgun (WGS) entry which is preliminary data.</text>
</comment>
<proteinExistence type="predicted"/>
<dbReference type="Proteomes" id="UP000784294">
    <property type="component" value="Unassembled WGS sequence"/>
</dbReference>
<sequence>MHRHVLRGRRYRIERFGGRTRPIDGRGRRQGGKARPKLRAIEPKLRLESPNKWAFLAEICISCRDECQSVTGSTNTNSIPFYFATVHAGEWE</sequence>
<reference evidence="1" key="1">
    <citation type="submission" date="2018-11" db="EMBL/GenBank/DDBJ databases">
        <authorList>
            <consortium name="Pathogen Informatics"/>
        </authorList>
    </citation>
    <scope>NUCLEOTIDE SEQUENCE</scope>
</reference>
<name>A0A3S4ZZK3_9PLAT</name>
<protein>
    <submittedName>
        <fullName evidence="1">Uncharacterized protein</fullName>
    </submittedName>
</protein>
<keyword evidence="2" id="KW-1185">Reference proteome</keyword>
<dbReference type="AlphaFoldDB" id="A0A3S4ZZK3"/>
<dbReference type="EMBL" id="CAAALY010003118">
    <property type="protein sequence ID" value="VEL08087.1"/>
    <property type="molecule type" value="Genomic_DNA"/>
</dbReference>
<gene>
    <name evidence="1" type="ORF">PXEA_LOCUS1527</name>
</gene>
<organism evidence="1 2">
    <name type="scientific">Protopolystoma xenopodis</name>
    <dbReference type="NCBI Taxonomy" id="117903"/>
    <lineage>
        <taxon>Eukaryota</taxon>
        <taxon>Metazoa</taxon>
        <taxon>Spiralia</taxon>
        <taxon>Lophotrochozoa</taxon>
        <taxon>Platyhelminthes</taxon>
        <taxon>Monogenea</taxon>
        <taxon>Polyopisthocotylea</taxon>
        <taxon>Polystomatidea</taxon>
        <taxon>Polystomatidae</taxon>
        <taxon>Protopolystoma</taxon>
    </lineage>
</organism>
<evidence type="ECO:0000313" key="2">
    <source>
        <dbReference type="Proteomes" id="UP000784294"/>
    </source>
</evidence>
<accession>A0A3S4ZZK3</accession>
<evidence type="ECO:0000313" key="1">
    <source>
        <dbReference type="EMBL" id="VEL08087.1"/>
    </source>
</evidence>